<dbReference type="EMBL" id="BAABUJ010000028">
    <property type="protein sequence ID" value="GAA5803450.1"/>
    <property type="molecule type" value="Genomic_DNA"/>
</dbReference>
<keyword evidence="4" id="KW-0143">Chaperone</keyword>
<dbReference type="PRINTS" id="PR00625">
    <property type="entry name" value="JDOMAIN"/>
</dbReference>
<dbReference type="SUPFAM" id="SSF46565">
    <property type="entry name" value="Chaperone J-domain"/>
    <property type="match status" value="1"/>
</dbReference>
<evidence type="ECO:0000313" key="8">
    <source>
        <dbReference type="EMBL" id="GAA5803450.1"/>
    </source>
</evidence>
<dbReference type="PANTHER" id="PTHR44313">
    <property type="entry name" value="DNAJ HOMOLOG SUBFAMILY C MEMBER 17"/>
    <property type="match status" value="1"/>
</dbReference>
<evidence type="ECO:0000313" key="9">
    <source>
        <dbReference type="Proteomes" id="UP001476247"/>
    </source>
</evidence>
<dbReference type="Gene3D" id="1.10.287.110">
    <property type="entry name" value="DnaJ domain"/>
    <property type="match status" value="1"/>
</dbReference>
<name>A0ABP9YA14_9FUNG</name>
<evidence type="ECO:0000256" key="6">
    <source>
        <dbReference type="SAM" id="MobiDB-lite"/>
    </source>
</evidence>
<evidence type="ECO:0000256" key="3">
    <source>
        <dbReference type="ARBA" id="ARBA00022490"/>
    </source>
</evidence>
<dbReference type="SMART" id="SM00271">
    <property type="entry name" value="DnaJ"/>
    <property type="match status" value="1"/>
</dbReference>
<dbReference type="CDD" id="cd06257">
    <property type="entry name" value="DnaJ"/>
    <property type="match status" value="1"/>
</dbReference>
<evidence type="ECO:0000256" key="5">
    <source>
        <dbReference type="ARBA" id="ARBA00023242"/>
    </source>
</evidence>
<dbReference type="CDD" id="cd12429">
    <property type="entry name" value="RRM_DNAJC17"/>
    <property type="match status" value="1"/>
</dbReference>
<proteinExistence type="predicted"/>
<accession>A0ABP9YA14</accession>
<dbReference type="InterPro" id="IPR034254">
    <property type="entry name" value="DNAJC17_RRM"/>
</dbReference>
<feature type="domain" description="J" evidence="7">
    <location>
        <begin position="6"/>
        <end position="70"/>
    </location>
</feature>
<evidence type="ECO:0000256" key="1">
    <source>
        <dbReference type="ARBA" id="ARBA00004123"/>
    </source>
</evidence>
<keyword evidence="9" id="KW-1185">Reference proteome</keyword>
<protein>
    <recommendedName>
        <fullName evidence="7">J domain-containing protein</fullName>
    </recommendedName>
</protein>
<dbReference type="InterPro" id="IPR001623">
    <property type="entry name" value="DnaJ_domain"/>
</dbReference>
<dbReference type="PANTHER" id="PTHR44313:SF1">
    <property type="entry name" value="DNAJ HOMOLOG SUBFAMILY C MEMBER 17"/>
    <property type="match status" value="1"/>
</dbReference>
<dbReference type="SUPFAM" id="SSF54928">
    <property type="entry name" value="RNA-binding domain, RBD"/>
    <property type="match status" value="1"/>
</dbReference>
<keyword evidence="5" id="KW-0539">Nucleus</keyword>
<organism evidence="8 9">
    <name type="scientific">Helicostylum pulchrum</name>
    <dbReference type="NCBI Taxonomy" id="562976"/>
    <lineage>
        <taxon>Eukaryota</taxon>
        <taxon>Fungi</taxon>
        <taxon>Fungi incertae sedis</taxon>
        <taxon>Mucoromycota</taxon>
        <taxon>Mucoromycotina</taxon>
        <taxon>Mucoromycetes</taxon>
        <taxon>Mucorales</taxon>
        <taxon>Mucorineae</taxon>
        <taxon>Mucoraceae</taxon>
        <taxon>Helicostylum</taxon>
    </lineage>
</organism>
<dbReference type="PROSITE" id="PS50076">
    <property type="entry name" value="DNAJ_2"/>
    <property type="match status" value="1"/>
</dbReference>
<reference evidence="8 9" key="1">
    <citation type="submission" date="2024-04" db="EMBL/GenBank/DDBJ databases">
        <title>genome sequences of Mucor flavus KT1a and Helicostylum pulchrum KT1b strains isolation_sourced from the surface of a dry-aged beef.</title>
        <authorList>
            <person name="Toyotome T."/>
            <person name="Hosono M."/>
            <person name="Torimaru M."/>
            <person name="Fukuda K."/>
            <person name="Mikami N."/>
        </authorList>
    </citation>
    <scope>NUCLEOTIDE SEQUENCE [LARGE SCALE GENOMIC DNA]</scope>
    <source>
        <strain evidence="8 9">KT1b</strain>
    </source>
</reference>
<evidence type="ECO:0000256" key="2">
    <source>
        <dbReference type="ARBA" id="ARBA00004496"/>
    </source>
</evidence>
<feature type="region of interest" description="Disordered" evidence="6">
    <location>
        <begin position="61"/>
        <end position="146"/>
    </location>
</feature>
<comment type="caution">
    <text evidence="8">The sequence shown here is derived from an EMBL/GenBank/DDBJ whole genome shotgun (WGS) entry which is preliminary data.</text>
</comment>
<evidence type="ECO:0000256" key="4">
    <source>
        <dbReference type="ARBA" id="ARBA00023186"/>
    </source>
</evidence>
<dbReference type="Proteomes" id="UP001476247">
    <property type="component" value="Unassembled WGS sequence"/>
</dbReference>
<comment type="subcellular location">
    <subcellularLocation>
        <location evidence="2">Cytoplasm</location>
    </subcellularLocation>
    <subcellularLocation>
        <location evidence="1">Nucleus</location>
    </subcellularLocation>
</comment>
<dbReference type="InterPro" id="IPR012677">
    <property type="entry name" value="Nucleotide-bd_a/b_plait_sf"/>
</dbReference>
<dbReference type="Pfam" id="PF00226">
    <property type="entry name" value="DnaJ"/>
    <property type="match status" value="1"/>
</dbReference>
<dbReference type="Gene3D" id="3.30.70.330">
    <property type="match status" value="1"/>
</dbReference>
<dbReference type="InterPro" id="IPR052094">
    <property type="entry name" value="Pre-mRNA-splicing_ERAD"/>
</dbReference>
<dbReference type="InterPro" id="IPR035979">
    <property type="entry name" value="RBD_domain_sf"/>
</dbReference>
<dbReference type="InterPro" id="IPR036869">
    <property type="entry name" value="J_dom_sf"/>
</dbReference>
<sequence length="322" mass="37031">MNTEVDYYELLGLQITASDKEIKNAYRKKALKVHPDKNPNPDAAVLFHNLTQAQELLLDTKKRSEYDQIHRSRQERQKKKQEMDSKRRNAQDELEQREKDAKKAKTDQQQAKAQYEAEIARMREEGAKRRQEDWGNNDKEKEELPEETELDCALKIKWKRKKYDFSESDLERILDPLGKVDSVALSQKKKGGAIVVFKTVVDAYSIITKKESHPALSQFESIDWATGKVPALVLRMHKAEEMKKEARAALFSANDRATPATGKPLFSMGSQSSFFKPANLPNFKAPSSSKISDNDYEALTLMKMRQAERDRIILLQQKQATN</sequence>
<evidence type="ECO:0000259" key="7">
    <source>
        <dbReference type="PROSITE" id="PS50076"/>
    </source>
</evidence>
<feature type="compositionally biased region" description="Basic and acidic residues" evidence="6">
    <location>
        <begin position="61"/>
        <end position="106"/>
    </location>
</feature>
<gene>
    <name evidence="8" type="ORF">HPULCUR_008932</name>
</gene>
<keyword evidence="3" id="KW-0963">Cytoplasm</keyword>
<feature type="compositionally biased region" description="Basic and acidic residues" evidence="6">
    <location>
        <begin position="118"/>
        <end position="142"/>
    </location>
</feature>